<gene>
    <name evidence="1" type="ORF">GJ744_007707</name>
</gene>
<protein>
    <submittedName>
        <fullName evidence="1">Uncharacterized protein</fullName>
    </submittedName>
</protein>
<organism evidence="1 2">
    <name type="scientific">Endocarpon pusillum</name>
    <dbReference type="NCBI Taxonomy" id="364733"/>
    <lineage>
        <taxon>Eukaryota</taxon>
        <taxon>Fungi</taxon>
        <taxon>Dikarya</taxon>
        <taxon>Ascomycota</taxon>
        <taxon>Pezizomycotina</taxon>
        <taxon>Eurotiomycetes</taxon>
        <taxon>Chaetothyriomycetidae</taxon>
        <taxon>Verrucariales</taxon>
        <taxon>Verrucariaceae</taxon>
        <taxon>Endocarpon</taxon>
    </lineage>
</organism>
<dbReference type="Proteomes" id="UP000606974">
    <property type="component" value="Unassembled WGS sequence"/>
</dbReference>
<dbReference type="AlphaFoldDB" id="A0A8H7EBD0"/>
<reference evidence="1" key="1">
    <citation type="submission" date="2020-02" db="EMBL/GenBank/DDBJ databases">
        <authorList>
            <person name="Palmer J.M."/>
        </authorList>
    </citation>
    <scope>NUCLEOTIDE SEQUENCE</scope>
    <source>
        <strain evidence="1">EPUS1.4</strain>
        <tissue evidence="1">Thallus</tissue>
    </source>
</reference>
<dbReference type="EMBL" id="JAACFV010000004">
    <property type="protein sequence ID" value="KAF7513656.1"/>
    <property type="molecule type" value="Genomic_DNA"/>
</dbReference>
<name>A0A8H7EBD0_9EURO</name>
<evidence type="ECO:0000313" key="1">
    <source>
        <dbReference type="EMBL" id="KAF7513656.1"/>
    </source>
</evidence>
<sequence length="119" mass="13498">MFSRRVIPISGDHSVVYIINLGSSSDLGLAPWAGEPVIDLRPVLYERNANSGGHGYVIYYEDLRKGGEIDWQQDYYFLYYEKYQTKTVQCSLITTVVDPTHKTRVRSTIHSPVPFTAPA</sequence>
<evidence type="ECO:0000313" key="2">
    <source>
        <dbReference type="Proteomes" id="UP000606974"/>
    </source>
</evidence>
<comment type="caution">
    <text evidence="1">The sequence shown here is derived from an EMBL/GenBank/DDBJ whole genome shotgun (WGS) entry which is preliminary data.</text>
</comment>
<proteinExistence type="predicted"/>
<keyword evidence="2" id="KW-1185">Reference proteome</keyword>
<accession>A0A8H7EBD0</accession>